<reference evidence="4" key="1">
    <citation type="submission" date="2018-05" db="EMBL/GenBank/DDBJ databases">
        <authorList>
            <person name="Lanie J.A."/>
            <person name="Ng W.-L."/>
            <person name="Kazmierczak K.M."/>
            <person name="Andrzejewski T.M."/>
            <person name="Davidsen T.M."/>
            <person name="Wayne K.J."/>
            <person name="Tettelin H."/>
            <person name="Glass J.I."/>
            <person name="Rusch D."/>
            <person name="Podicherti R."/>
            <person name="Tsui H.-C.T."/>
            <person name="Winkler M.E."/>
        </authorList>
    </citation>
    <scope>NUCLEOTIDE SEQUENCE</scope>
</reference>
<dbReference type="InterPro" id="IPR029063">
    <property type="entry name" value="SAM-dependent_MTases_sf"/>
</dbReference>
<name>A0A382Q4B2_9ZZZZ</name>
<organism evidence="4">
    <name type="scientific">marine metagenome</name>
    <dbReference type="NCBI Taxonomy" id="408172"/>
    <lineage>
        <taxon>unclassified sequences</taxon>
        <taxon>metagenomes</taxon>
        <taxon>ecological metagenomes</taxon>
    </lineage>
</organism>
<feature type="domain" description="DNA methylase N-4/N-6" evidence="3">
    <location>
        <begin position="132"/>
        <end position="257"/>
    </location>
</feature>
<dbReference type="InterPro" id="IPR002941">
    <property type="entry name" value="DNA_methylase_N4/N6"/>
</dbReference>
<evidence type="ECO:0000256" key="1">
    <source>
        <dbReference type="ARBA" id="ARBA00022603"/>
    </source>
</evidence>
<keyword evidence="1" id="KW-0489">Methyltransferase</keyword>
<gene>
    <name evidence="4" type="ORF">METZ01_LOCUS332632</name>
</gene>
<proteinExistence type="predicted"/>
<evidence type="ECO:0000313" key="4">
    <source>
        <dbReference type="EMBL" id="SVC79778.1"/>
    </source>
</evidence>
<dbReference type="GO" id="GO:0003677">
    <property type="term" value="F:DNA binding"/>
    <property type="evidence" value="ECO:0007669"/>
    <property type="project" value="InterPro"/>
</dbReference>
<dbReference type="EMBL" id="UINC01111505">
    <property type="protein sequence ID" value="SVC79778.1"/>
    <property type="molecule type" value="Genomic_DNA"/>
</dbReference>
<sequence>MKKKKKTSFNRLTPKEWTKHSKSVWTAREVSSIRSKHHLEHGATFPTALAERAIRMYTKPKDTVFDPFLGVGSTLLAARNLQRNGIGIELYAKFAKISKGLLKQSTLFEESVQTVIKDDCRNLEEHIKPRQIQLTFTSPPYANFIQRSVKDRIARQRAKNPKWTSRLITHNQSVVKQYGKNSNDFGNLEYEKFLVDAEELMEKIYRVTKPGGYNVWVVKDHRDPQNGLPYIPIHYDIAIRGAKANFKFHDLIVWDQNDQRSLV</sequence>
<dbReference type="PRINTS" id="PR00508">
    <property type="entry name" value="S21N4MTFRASE"/>
</dbReference>
<dbReference type="SUPFAM" id="SSF53335">
    <property type="entry name" value="S-adenosyl-L-methionine-dependent methyltransferases"/>
    <property type="match status" value="2"/>
</dbReference>
<feature type="domain" description="DNA methylase N-4/N-6" evidence="3">
    <location>
        <begin position="4"/>
        <end position="99"/>
    </location>
</feature>
<dbReference type="Gene3D" id="3.40.50.150">
    <property type="entry name" value="Vaccinia Virus protein VP39"/>
    <property type="match status" value="2"/>
</dbReference>
<dbReference type="AlphaFoldDB" id="A0A382Q4B2"/>
<evidence type="ECO:0000259" key="3">
    <source>
        <dbReference type="Pfam" id="PF01555"/>
    </source>
</evidence>
<evidence type="ECO:0000256" key="2">
    <source>
        <dbReference type="ARBA" id="ARBA00022679"/>
    </source>
</evidence>
<dbReference type="GO" id="GO:0032259">
    <property type="term" value="P:methylation"/>
    <property type="evidence" value="ECO:0007669"/>
    <property type="project" value="UniProtKB-KW"/>
</dbReference>
<feature type="non-terminal residue" evidence="4">
    <location>
        <position position="263"/>
    </location>
</feature>
<dbReference type="GO" id="GO:0008170">
    <property type="term" value="F:N-methyltransferase activity"/>
    <property type="evidence" value="ECO:0007669"/>
    <property type="project" value="InterPro"/>
</dbReference>
<keyword evidence="2" id="KW-0808">Transferase</keyword>
<dbReference type="Pfam" id="PF01555">
    <property type="entry name" value="N6_N4_Mtase"/>
    <property type="match status" value="2"/>
</dbReference>
<accession>A0A382Q4B2</accession>
<dbReference type="InterPro" id="IPR001091">
    <property type="entry name" value="RM_Methyltransferase"/>
</dbReference>
<protein>
    <recommendedName>
        <fullName evidence="3">DNA methylase N-4/N-6 domain-containing protein</fullName>
    </recommendedName>
</protein>